<evidence type="ECO:0000313" key="2">
    <source>
        <dbReference type="EMBL" id="NKZ23403.1"/>
    </source>
</evidence>
<protein>
    <submittedName>
        <fullName evidence="2">DUF3923 family protein</fullName>
    </submittedName>
</protein>
<dbReference type="Proteomes" id="UP000549765">
    <property type="component" value="Unassembled WGS sequence"/>
</dbReference>
<name>A0A7X6S2C2_9LACO</name>
<keyword evidence="1" id="KW-0472">Membrane</keyword>
<organism evidence="2 3">
    <name type="scientific">Periweissella fabalis</name>
    <dbReference type="NCBI Taxonomy" id="1070421"/>
    <lineage>
        <taxon>Bacteria</taxon>
        <taxon>Bacillati</taxon>
        <taxon>Bacillota</taxon>
        <taxon>Bacilli</taxon>
        <taxon>Lactobacillales</taxon>
        <taxon>Lactobacillaceae</taxon>
        <taxon>Periweissella</taxon>
    </lineage>
</organism>
<feature type="transmembrane region" description="Helical" evidence="1">
    <location>
        <begin position="40"/>
        <end position="64"/>
    </location>
</feature>
<proteinExistence type="predicted"/>
<evidence type="ECO:0000256" key="1">
    <source>
        <dbReference type="SAM" id="Phobius"/>
    </source>
</evidence>
<dbReference type="RefSeq" id="WP_168721200.1">
    <property type="nucleotide sequence ID" value="NZ_JAAXPN010000001.1"/>
</dbReference>
<feature type="transmembrane region" description="Helical" evidence="1">
    <location>
        <begin position="7"/>
        <end position="24"/>
    </location>
</feature>
<keyword evidence="1" id="KW-1133">Transmembrane helix</keyword>
<reference evidence="2 3" key="1">
    <citation type="submission" date="2020-04" db="EMBL/GenBank/DDBJ databases">
        <title>MicrobeNet Type strains.</title>
        <authorList>
            <person name="Nicholson A.C."/>
        </authorList>
    </citation>
    <scope>NUCLEOTIDE SEQUENCE [LARGE SCALE GENOMIC DNA]</scope>
    <source>
        <strain evidence="2 3">CCUG 61472</strain>
    </source>
</reference>
<accession>A0A7X6S2C2</accession>
<gene>
    <name evidence="2" type="ORF">HF964_01070</name>
</gene>
<keyword evidence="3" id="KW-1185">Reference proteome</keyword>
<dbReference type="Pfam" id="PF13061">
    <property type="entry name" value="DUF3923"/>
    <property type="match status" value="1"/>
</dbReference>
<dbReference type="InterPro" id="IPR025037">
    <property type="entry name" value="DUF3923"/>
</dbReference>
<dbReference type="AlphaFoldDB" id="A0A7X6S2C2"/>
<dbReference type="EMBL" id="JAAXPN010000001">
    <property type="protein sequence ID" value="NKZ23403.1"/>
    <property type="molecule type" value="Genomic_DNA"/>
</dbReference>
<comment type="caution">
    <text evidence="2">The sequence shown here is derived from an EMBL/GenBank/DDBJ whole genome shotgun (WGS) entry which is preliminary data.</text>
</comment>
<keyword evidence="1" id="KW-0812">Transmembrane</keyword>
<sequence length="67" mass="7474">MKVWKIISGLEIICFILGSIFLWFRKIDGTGAVNTLENKLISIGVLGVVLVVLLIIQGICYLLLKRD</sequence>
<evidence type="ECO:0000313" key="3">
    <source>
        <dbReference type="Proteomes" id="UP000549765"/>
    </source>
</evidence>